<feature type="domain" description="IclR-ED" evidence="6">
    <location>
        <begin position="189"/>
        <end position="378"/>
    </location>
</feature>
<reference evidence="7 8" key="1">
    <citation type="submission" date="2019-06" db="EMBL/GenBank/DDBJ databases">
        <title>A novel bacterium of genus Amaricoccus, isolated from marine sediment.</title>
        <authorList>
            <person name="Huang H."/>
            <person name="Mo K."/>
            <person name="Hu Y."/>
        </authorList>
    </citation>
    <scope>NUCLEOTIDE SEQUENCE [LARGE SCALE GENOMIC DNA]</scope>
    <source>
        <strain evidence="7 8">HB172011</strain>
    </source>
</reference>
<gene>
    <name evidence="7" type="ORF">FJM51_18785</name>
</gene>
<dbReference type="SUPFAM" id="SSF55781">
    <property type="entry name" value="GAF domain-like"/>
    <property type="match status" value="1"/>
</dbReference>
<comment type="caution">
    <text evidence="7">The sequence shown here is derived from an EMBL/GenBank/DDBJ whole genome shotgun (WGS) entry which is preliminary data.</text>
</comment>
<evidence type="ECO:0000313" key="7">
    <source>
        <dbReference type="EMBL" id="TPE48065.1"/>
    </source>
</evidence>
<dbReference type="Pfam" id="PF01614">
    <property type="entry name" value="IclR_C"/>
    <property type="match status" value="1"/>
</dbReference>
<name>A0A501WI05_9RHOB</name>
<dbReference type="PANTHER" id="PTHR30136:SF24">
    <property type="entry name" value="HTH-TYPE TRANSCRIPTIONAL REPRESSOR ALLR"/>
    <property type="match status" value="1"/>
</dbReference>
<dbReference type="InterPro" id="IPR005471">
    <property type="entry name" value="Tscrpt_reg_IclR_N"/>
</dbReference>
<dbReference type="AlphaFoldDB" id="A0A501WI05"/>
<keyword evidence="8" id="KW-1185">Reference proteome</keyword>
<evidence type="ECO:0000256" key="2">
    <source>
        <dbReference type="ARBA" id="ARBA00023125"/>
    </source>
</evidence>
<sequence>MYFTEYDVLHKECFGPSRKRLPEPRQARDCSNGSQSAQIFAALKTRAAPTYDADRAGLPRGKTEPRQQAEVYGMKSEGQSLSLIERIRENDRTNAMREIMLRAPAGKSRADLLAGEEACAAEGRRDFPQGVVPALANSLLIISLLNSRAPEPQTLADISRLLGITKSHCHSILRTLVYFDWVRFDDRRKTYELQPSALSDVSSLLNSPALETIRVELATLVEETDVPCVLAQPLADRSFVVIDTFRSRNYVQVYYPVGHRFPSDAVAHLRVMLAWSDAAATEEYIRTWRPHRYTSRTATELEEIRAEVARTRARGYALSVGEFTDGMTAIAAPIFGTDGGIAYIASFSFLLADRTFDEKQLAAALRKALQRIHAGTRALTPSDWISS</sequence>
<proteinExistence type="predicted"/>
<dbReference type="Pfam" id="PF09339">
    <property type="entry name" value="HTH_IclR"/>
    <property type="match status" value="1"/>
</dbReference>
<dbReference type="InterPro" id="IPR050707">
    <property type="entry name" value="HTH_MetabolicPath_Reg"/>
</dbReference>
<evidence type="ECO:0000256" key="3">
    <source>
        <dbReference type="ARBA" id="ARBA00023163"/>
    </source>
</evidence>
<dbReference type="PANTHER" id="PTHR30136">
    <property type="entry name" value="HELIX-TURN-HELIX TRANSCRIPTIONAL REGULATOR, ICLR FAMILY"/>
    <property type="match status" value="1"/>
</dbReference>
<dbReference type="Gene3D" id="3.30.450.40">
    <property type="match status" value="1"/>
</dbReference>
<evidence type="ECO:0000259" key="5">
    <source>
        <dbReference type="PROSITE" id="PS51077"/>
    </source>
</evidence>
<dbReference type="InterPro" id="IPR014757">
    <property type="entry name" value="Tscrpt_reg_IclR_C"/>
</dbReference>
<dbReference type="InterPro" id="IPR029016">
    <property type="entry name" value="GAF-like_dom_sf"/>
</dbReference>
<dbReference type="PROSITE" id="PS51078">
    <property type="entry name" value="ICLR_ED"/>
    <property type="match status" value="1"/>
</dbReference>
<feature type="compositionally biased region" description="Basic and acidic residues" evidence="4">
    <location>
        <begin position="52"/>
        <end position="67"/>
    </location>
</feature>
<accession>A0A501WI05</accession>
<dbReference type="EMBL" id="VFRP01000025">
    <property type="protein sequence ID" value="TPE48065.1"/>
    <property type="molecule type" value="Genomic_DNA"/>
</dbReference>
<feature type="domain" description="HTH iclR-type" evidence="5">
    <location>
        <begin position="132"/>
        <end position="195"/>
    </location>
</feature>
<protein>
    <submittedName>
        <fullName evidence="7">IclR family transcriptional regulator</fullName>
    </submittedName>
</protein>
<dbReference type="InterPro" id="IPR036390">
    <property type="entry name" value="WH_DNA-bd_sf"/>
</dbReference>
<dbReference type="Proteomes" id="UP000319255">
    <property type="component" value="Unassembled WGS sequence"/>
</dbReference>
<evidence type="ECO:0000256" key="4">
    <source>
        <dbReference type="SAM" id="MobiDB-lite"/>
    </source>
</evidence>
<dbReference type="GO" id="GO:0003700">
    <property type="term" value="F:DNA-binding transcription factor activity"/>
    <property type="evidence" value="ECO:0007669"/>
    <property type="project" value="TreeGrafter"/>
</dbReference>
<keyword evidence="3" id="KW-0804">Transcription</keyword>
<dbReference type="OrthoDB" id="9807558at2"/>
<evidence type="ECO:0000313" key="8">
    <source>
        <dbReference type="Proteomes" id="UP000319255"/>
    </source>
</evidence>
<dbReference type="GO" id="GO:0045892">
    <property type="term" value="P:negative regulation of DNA-templated transcription"/>
    <property type="evidence" value="ECO:0007669"/>
    <property type="project" value="TreeGrafter"/>
</dbReference>
<organism evidence="7 8">
    <name type="scientific">Amaricoccus solimangrovi</name>
    <dbReference type="NCBI Taxonomy" id="2589815"/>
    <lineage>
        <taxon>Bacteria</taxon>
        <taxon>Pseudomonadati</taxon>
        <taxon>Pseudomonadota</taxon>
        <taxon>Alphaproteobacteria</taxon>
        <taxon>Rhodobacterales</taxon>
        <taxon>Paracoccaceae</taxon>
        <taxon>Amaricoccus</taxon>
    </lineage>
</organism>
<dbReference type="GO" id="GO:0003677">
    <property type="term" value="F:DNA binding"/>
    <property type="evidence" value="ECO:0007669"/>
    <property type="project" value="UniProtKB-KW"/>
</dbReference>
<dbReference type="Gene3D" id="1.10.10.10">
    <property type="entry name" value="Winged helix-like DNA-binding domain superfamily/Winged helix DNA-binding domain"/>
    <property type="match status" value="1"/>
</dbReference>
<dbReference type="SUPFAM" id="SSF46785">
    <property type="entry name" value="Winged helix' DNA-binding domain"/>
    <property type="match status" value="1"/>
</dbReference>
<evidence type="ECO:0000256" key="1">
    <source>
        <dbReference type="ARBA" id="ARBA00023015"/>
    </source>
</evidence>
<dbReference type="InterPro" id="IPR036388">
    <property type="entry name" value="WH-like_DNA-bd_sf"/>
</dbReference>
<keyword evidence="1" id="KW-0805">Transcription regulation</keyword>
<dbReference type="PROSITE" id="PS51077">
    <property type="entry name" value="HTH_ICLR"/>
    <property type="match status" value="1"/>
</dbReference>
<keyword evidence="2" id="KW-0238">DNA-binding</keyword>
<feature type="region of interest" description="Disordered" evidence="4">
    <location>
        <begin position="51"/>
        <end position="71"/>
    </location>
</feature>
<evidence type="ECO:0000259" key="6">
    <source>
        <dbReference type="PROSITE" id="PS51078"/>
    </source>
</evidence>